<name>A0ABR3IR87_9AGAR</name>
<proteinExistence type="predicted"/>
<accession>A0ABR3IR87</accession>
<feature type="region of interest" description="Disordered" evidence="1">
    <location>
        <begin position="119"/>
        <end position="145"/>
    </location>
</feature>
<dbReference type="Proteomes" id="UP001556367">
    <property type="component" value="Unassembled WGS sequence"/>
</dbReference>
<evidence type="ECO:0000313" key="3">
    <source>
        <dbReference type="Proteomes" id="UP001556367"/>
    </source>
</evidence>
<comment type="caution">
    <text evidence="2">The sequence shown here is derived from an EMBL/GenBank/DDBJ whole genome shotgun (WGS) entry which is preliminary data.</text>
</comment>
<organism evidence="2 3">
    <name type="scientific">Hohenbuehelia grisea</name>
    <dbReference type="NCBI Taxonomy" id="104357"/>
    <lineage>
        <taxon>Eukaryota</taxon>
        <taxon>Fungi</taxon>
        <taxon>Dikarya</taxon>
        <taxon>Basidiomycota</taxon>
        <taxon>Agaricomycotina</taxon>
        <taxon>Agaricomycetes</taxon>
        <taxon>Agaricomycetidae</taxon>
        <taxon>Agaricales</taxon>
        <taxon>Pleurotineae</taxon>
        <taxon>Pleurotaceae</taxon>
        <taxon>Hohenbuehelia</taxon>
    </lineage>
</organism>
<feature type="compositionally biased region" description="Basic and acidic residues" evidence="1">
    <location>
        <begin position="1"/>
        <end position="28"/>
    </location>
</feature>
<dbReference type="EMBL" id="JASNQZ010000015">
    <property type="protein sequence ID" value="KAL0945820.1"/>
    <property type="molecule type" value="Genomic_DNA"/>
</dbReference>
<gene>
    <name evidence="2" type="ORF">HGRIS_012106</name>
</gene>
<keyword evidence="3" id="KW-1185">Reference proteome</keyword>
<sequence>MTRTERAAFPRAVVKDRSESKSGLDKSIRKGGAGQHNWGRLSDERDLEDAGLADEEMDFAQAQEEDKSGSLPEESQMKKAGVRSLSTPTSDELQQAKEFRKNVFKGEVDLAAIARTSAGVAMSPVTPGSASSVTRMEDAMNRESV</sequence>
<reference evidence="3" key="1">
    <citation type="submission" date="2024-06" db="EMBL/GenBank/DDBJ databases">
        <title>Multi-omics analyses provide insights into the biosynthesis of the anticancer antibiotic pleurotin in Hohenbuehelia grisea.</title>
        <authorList>
            <person name="Weaver J.A."/>
            <person name="Alberti F."/>
        </authorList>
    </citation>
    <scope>NUCLEOTIDE SEQUENCE [LARGE SCALE GENOMIC DNA]</scope>
    <source>
        <strain evidence="3">T-177</strain>
    </source>
</reference>
<evidence type="ECO:0000313" key="2">
    <source>
        <dbReference type="EMBL" id="KAL0945820.1"/>
    </source>
</evidence>
<evidence type="ECO:0008006" key="4">
    <source>
        <dbReference type="Google" id="ProtNLM"/>
    </source>
</evidence>
<protein>
    <recommendedName>
        <fullName evidence="4">Hyaluronan/mRNA-binding protein domain-containing protein</fullName>
    </recommendedName>
</protein>
<feature type="region of interest" description="Disordered" evidence="1">
    <location>
        <begin position="1"/>
        <end position="94"/>
    </location>
</feature>
<feature type="compositionally biased region" description="Basic and acidic residues" evidence="1">
    <location>
        <begin position="135"/>
        <end position="145"/>
    </location>
</feature>
<feature type="compositionally biased region" description="Polar residues" evidence="1">
    <location>
        <begin position="84"/>
        <end position="93"/>
    </location>
</feature>
<evidence type="ECO:0000256" key="1">
    <source>
        <dbReference type="SAM" id="MobiDB-lite"/>
    </source>
</evidence>
<feature type="compositionally biased region" description="Acidic residues" evidence="1">
    <location>
        <begin position="45"/>
        <end position="58"/>
    </location>
</feature>